<name>A0ABT9UJP9_9MICC</name>
<accession>A0ABT9UJP9</accession>
<dbReference type="GO" id="GO:0050582">
    <property type="term" value="F:xylitol oxidase activity"/>
    <property type="evidence" value="ECO:0007669"/>
    <property type="project" value="UniProtKB-EC"/>
</dbReference>
<dbReference type="EMBL" id="JAUSSY010000009">
    <property type="protein sequence ID" value="MDQ0119487.1"/>
    <property type="molecule type" value="Genomic_DNA"/>
</dbReference>
<dbReference type="InterPro" id="IPR016171">
    <property type="entry name" value="Vanillyl_alc_oxidase_C-sub2"/>
</dbReference>
<gene>
    <name evidence="3" type="ORF">J2T22_002682</name>
</gene>
<protein>
    <submittedName>
        <fullName evidence="3">Xylitol oxidase</fullName>
        <ecNumber evidence="3">1.1.3.41</ecNumber>
    </submittedName>
</protein>
<dbReference type="Gene3D" id="3.30.70.2520">
    <property type="match status" value="1"/>
</dbReference>
<evidence type="ECO:0000313" key="3">
    <source>
        <dbReference type="EMBL" id="MDQ0119487.1"/>
    </source>
</evidence>
<evidence type="ECO:0000256" key="1">
    <source>
        <dbReference type="ARBA" id="ARBA00023002"/>
    </source>
</evidence>
<dbReference type="InterPro" id="IPR007173">
    <property type="entry name" value="ALO_C"/>
</dbReference>
<feature type="domain" description="FAD-binding PCMH-type" evidence="2">
    <location>
        <begin position="15"/>
        <end position="180"/>
    </location>
</feature>
<proteinExistence type="predicted"/>
<dbReference type="Gene3D" id="3.30.70.2530">
    <property type="match status" value="1"/>
</dbReference>
<dbReference type="Proteomes" id="UP001226389">
    <property type="component" value="Unassembled WGS sequence"/>
</dbReference>
<dbReference type="Gene3D" id="3.30.465.10">
    <property type="match status" value="1"/>
</dbReference>
<dbReference type="InterPro" id="IPR036318">
    <property type="entry name" value="FAD-bd_PCMH-like_sf"/>
</dbReference>
<dbReference type="InterPro" id="IPR016166">
    <property type="entry name" value="FAD-bd_PCMH"/>
</dbReference>
<dbReference type="EC" id="1.1.3.41" evidence="3"/>
<dbReference type="Pfam" id="PF04030">
    <property type="entry name" value="ALO"/>
    <property type="match status" value="1"/>
</dbReference>
<dbReference type="PANTHER" id="PTHR43762">
    <property type="entry name" value="L-GULONOLACTONE OXIDASE"/>
    <property type="match status" value="1"/>
</dbReference>
<dbReference type="SUPFAM" id="SSF56176">
    <property type="entry name" value="FAD-binding/transporter-associated domain-like"/>
    <property type="match status" value="1"/>
</dbReference>
<dbReference type="PROSITE" id="PS51387">
    <property type="entry name" value="FAD_PCMH"/>
    <property type="match status" value="1"/>
</dbReference>
<sequence length="423" mass="45692">MPSESHSMKNWAGNLEYSSADVSRPESVAELASIVAASPRIKALGSRHSFNRVGDTDGVHVLLDALPQQVELDSGRGTVRVSGGVSYGALCRTLEDAGVAIHNLASLPHISVAGAVQTGTHGSGVNNPALAGAVESIDLVRASGEQVTLTREDGDEFLASVVGIGALGIVTGLELAVRPSFRMRQRVLEDLPWDNALGDFAGIVSSAYSVSLFTDYAGSSINQVWLKALDGEEPLPNLFGATAALHPRHPLPDMSAENCTAQLDEPGLWLDRLPHFRHEFTPSNGDELQSEFILPLEHAPAALQAVRALAEDLAPLLFVSEIRTGAADEFWLSPFYRQQSAALHFTWKPLQPEVEGFLPVLEEALRPFGARPHWGKLFTPEGYDWEALYPRFADFRAFAAGHDPEGKFRNALLDSILGVPARR</sequence>
<dbReference type="Pfam" id="PF01565">
    <property type="entry name" value="FAD_binding_4"/>
    <property type="match status" value="1"/>
</dbReference>
<dbReference type="Gene3D" id="3.30.43.10">
    <property type="entry name" value="Uridine Diphospho-n-acetylenolpyruvylglucosamine Reductase, domain 2"/>
    <property type="match status" value="1"/>
</dbReference>
<dbReference type="Gene3D" id="1.10.45.10">
    <property type="entry name" value="Vanillyl-alcohol Oxidase, Chain A, domain 4"/>
    <property type="match status" value="1"/>
</dbReference>
<evidence type="ECO:0000259" key="2">
    <source>
        <dbReference type="PROSITE" id="PS51387"/>
    </source>
</evidence>
<comment type="caution">
    <text evidence="3">The sequence shown here is derived from an EMBL/GenBank/DDBJ whole genome shotgun (WGS) entry which is preliminary data.</text>
</comment>
<organism evidence="3 4">
    <name type="scientific">Pseudarthrobacter defluvii</name>
    <dbReference type="NCBI Taxonomy" id="410837"/>
    <lineage>
        <taxon>Bacteria</taxon>
        <taxon>Bacillati</taxon>
        <taxon>Actinomycetota</taxon>
        <taxon>Actinomycetes</taxon>
        <taxon>Micrococcales</taxon>
        <taxon>Micrococcaceae</taxon>
        <taxon>Pseudarthrobacter</taxon>
    </lineage>
</organism>
<dbReference type="PANTHER" id="PTHR43762:SF1">
    <property type="entry name" value="D-ARABINONO-1,4-LACTONE OXIDASE"/>
    <property type="match status" value="1"/>
</dbReference>
<keyword evidence="1 3" id="KW-0560">Oxidoreductase</keyword>
<dbReference type="InterPro" id="IPR006094">
    <property type="entry name" value="Oxid_FAD_bind_N"/>
</dbReference>
<keyword evidence="4" id="KW-1185">Reference proteome</keyword>
<evidence type="ECO:0000313" key="4">
    <source>
        <dbReference type="Proteomes" id="UP001226389"/>
    </source>
</evidence>
<dbReference type="InterPro" id="IPR016169">
    <property type="entry name" value="FAD-bd_PCMH_sub2"/>
</dbReference>
<dbReference type="InterPro" id="IPR010031">
    <property type="entry name" value="FAD_lactone_oxidase-like"/>
</dbReference>
<dbReference type="InterPro" id="IPR016167">
    <property type="entry name" value="FAD-bd_PCMH_sub1"/>
</dbReference>
<reference evidence="3 4" key="1">
    <citation type="submission" date="2023-07" db="EMBL/GenBank/DDBJ databases">
        <title>Sorghum-associated microbial communities from plants grown in Nebraska, USA.</title>
        <authorList>
            <person name="Schachtman D."/>
        </authorList>
    </citation>
    <scope>NUCLEOTIDE SEQUENCE [LARGE SCALE GENOMIC DNA]</scope>
    <source>
        <strain evidence="3 4">DS994</strain>
    </source>
</reference>
<dbReference type="PIRSF" id="PIRSF000136">
    <property type="entry name" value="LGO_GLO"/>
    <property type="match status" value="1"/>
</dbReference>